<evidence type="ECO:0000313" key="12">
    <source>
        <dbReference type="EMBL" id="KAF1846738.1"/>
    </source>
</evidence>
<dbReference type="GO" id="GO:0006032">
    <property type="term" value="P:chitin catabolic process"/>
    <property type="evidence" value="ECO:0007669"/>
    <property type="project" value="UniProtKB-KW"/>
</dbReference>
<dbReference type="InterPro" id="IPR050542">
    <property type="entry name" value="Glycosyl_Hydrlase18_Chitinase"/>
</dbReference>
<dbReference type="EC" id="3.2.1.14" evidence="2"/>
<evidence type="ECO:0000256" key="7">
    <source>
        <dbReference type="ARBA" id="ARBA00023295"/>
    </source>
</evidence>
<evidence type="ECO:0000313" key="13">
    <source>
        <dbReference type="Proteomes" id="UP000800039"/>
    </source>
</evidence>
<evidence type="ECO:0000256" key="1">
    <source>
        <dbReference type="ARBA" id="ARBA00000822"/>
    </source>
</evidence>
<dbReference type="CDD" id="cd02877">
    <property type="entry name" value="GH18_hevamine_XipI_class_III"/>
    <property type="match status" value="1"/>
</dbReference>
<comment type="similarity">
    <text evidence="9">Belongs to the glycosyl hydrolase 18 family. Chitinase class III subfamily.</text>
</comment>
<keyword evidence="6" id="KW-0119">Carbohydrate metabolism</keyword>
<organism evidence="12 13">
    <name type="scientific">Cucurbitaria berberidis CBS 394.84</name>
    <dbReference type="NCBI Taxonomy" id="1168544"/>
    <lineage>
        <taxon>Eukaryota</taxon>
        <taxon>Fungi</taxon>
        <taxon>Dikarya</taxon>
        <taxon>Ascomycota</taxon>
        <taxon>Pezizomycotina</taxon>
        <taxon>Dothideomycetes</taxon>
        <taxon>Pleosporomycetidae</taxon>
        <taxon>Pleosporales</taxon>
        <taxon>Pleosporineae</taxon>
        <taxon>Cucurbitariaceae</taxon>
        <taxon>Cucurbitaria</taxon>
    </lineage>
</organism>
<keyword evidence="3" id="KW-0147">Chitin-binding</keyword>
<dbReference type="Pfam" id="PF00704">
    <property type="entry name" value="Glyco_hydro_18"/>
    <property type="match status" value="1"/>
</dbReference>
<dbReference type="EMBL" id="ML976616">
    <property type="protein sequence ID" value="KAF1846738.1"/>
    <property type="molecule type" value="Genomic_DNA"/>
</dbReference>
<evidence type="ECO:0000256" key="3">
    <source>
        <dbReference type="ARBA" id="ARBA00022669"/>
    </source>
</evidence>
<dbReference type="PANTHER" id="PTHR45708">
    <property type="entry name" value="ENDOCHITINASE"/>
    <property type="match status" value="1"/>
</dbReference>
<dbReference type="PROSITE" id="PS51910">
    <property type="entry name" value="GH18_2"/>
    <property type="match status" value="1"/>
</dbReference>
<gene>
    <name evidence="12" type="ORF">K460DRAFT_396061</name>
</gene>
<dbReference type="AlphaFoldDB" id="A0A9P4GID6"/>
<evidence type="ECO:0000256" key="2">
    <source>
        <dbReference type="ARBA" id="ARBA00012729"/>
    </source>
</evidence>
<dbReference type="GO" id="GO:0008843">
    <property type="term" value="F:endochitinase activity"/>
    <property type="evidence" value="ECO:0007669"/>
    <property type="project" value="UniProtKB-EC"/>
</dbReference>
<accession>A0A9P4GID6</accession>
<sequence>MSRPLATCFQILNTPTSLTQAQTDTMNLLTTVYITFLAVGAALAGFDSKSKTNLAVYWGQNSAGGTGGQHQNHLSTYCADADVNIILLSFLVNMNGVDGQPELNFANQGDRCDHDTKPFKCPEIEAGIKECQKNGKTILLSLGGAFSEEKGPVDKERAKKDAEKMWQMFGPDQSKDIIRPFGSASVDGFDLDFEHEVQNMVPFGNALREQAGKHPKEHGDRQFYLSAAPVCHMPNPIGGVRDILDQLPLDMVFVQFYNNLSCDVRAGFNLEQWDGWAKAKNTTFFVGLPAKEAAAPSGGYVPPEKLSEHLRKAKGMGKMGGVMLWDASQAWSNDGYHRKIKSALNATSSSGRARLF</sequence>
<evidence type="ECO:0000256" key="9">
    <source>
        <dbReference type="ARBA" id="ARBA00025727"/>
    </source>
</evidence>
<evidence type="ECO:0000256" key="10">
    <source>
        <dbReference type="RuleBase" id="RU000489"/>
    </source>
</evidence>
<dbReference type="SUPFAM" id="SSF51445">
    <property type="entry name" value="(Trans)glycosidases"/>
    <property type="match status" value="1"/>
</dbReference>
<dbReference type="GO" id="GO:0000272">
    <property type="term" value="P:polysaccharide catabolic process"/>
    <property type="evidence" value="ECO:0007669"/>
    <property type="project" value="UniProtKB-KW"/>
</dbReference>
<evidence type="ECO:0000256" key="4">
    <source>
        <dbReference type="ARBA" id="ARBA00022801"/>
    </source>
</evidence>
<keyword evidence="8" id="KW-0624">Polysaccharide degradation</keyword>
<dbReference type="InterPro" id="IPR001223">
    <property type="entry name" value="Glyco_hydro18_cat"/>
</dbReference>
<reference evidence="12" key="1">
    <citation type="submission" date="2020-01" db="EMBL/GenBank/DDBJ databases">
        <authorList>
            <consortium name="DOE Joint Genome Institute"/>
            <person name="Haridas S."/>
            <person name="Albert R."/>
            <person name="Binder M."/>
            <person name="Bloem J."/>
            <person name="Labutti K."/>
            <person name="Salamov A."/>
            <person name="Andreopoulos B."/>
            <person name="Baker S.E."/>
            <person name="Barry K."/>
            <person name="Bills G."/>
            <person name="Bluhm B.H."/>
            <person name="Cannon C."/>
            <person name="Castanera R."/>
            <person name="Culley D.E."/>
            <person name="Daum C."/>
            <person name="Ezra D."/>
            <person name="Gonzalez J.B."/>
            <person name="Henrissat B."/>
            <person name="Kuo A."/>
            <person name="Liang C."/>
            <person name="Lipzen A."/>
            <person name="Lutzoni F."/>
            <person name="Magnuson J."/>
            <person name="Mondo S."/>
            <person name="Nolan M."/>
            <person name="Ohm R."/>
            <person name="Pangilinan J."/>
            <person name="Park H.-J."/>
            <person name="Ramirez L."/>
            <person name="Alfaro M."/>
            <person name="Sun H."/>
            <person name="Tritt A."/>
            <person name="Yoshinaga Y."/>
            <person name="Zwiers L.-H."/>
            <person name="Turgeon B.G."/>
            <person name="Goodwin S.B."/>
            <person name="Spatafora J.W."/>
            <person name="Crous P.W."/>
            <person name="Grigoriev I.V."/>
        </authorList>
    </citation>
    <scope>NUCLEOTIDE SEQUENCE</scope>
    <source>
        <strain evidence="12">CBS 394.84</strain>
    </source>
</reference>
<name>A0A9P4GID6_9PLEO</name>
<dbReference type="Gene3D" id="3.20.20.80">
    <property type="entry name" value="Glycosidases"/>
    <property type="match status" value="1"/>
</dbReference>
<comment type="catalytic activity">
    <reaction evidence="1">
        <text>Random endo-hydrolysis of N-acetyl-beta-D-glucosaminide (1-&gt;4)-beta-linkages in chitin and chitodextrins.</text>
        <dbReference type="EC" id="3.2.1.14"/>
    </reaction>
</comment>
<dbReference type="GO" id="GO:0005576">
    <property type="term" value="C:extracellular region"/>
    <property type="evidence" value="ECO:0007669"/>
    <property type="project" value="TreeGrafter"/>
</dbReference>
<evidence type="ECO:0000259" key="11">
    <source>
        <dbReference type="PROSITE" id="PS51910"/>
    </source>
</evidence>
<keyword evidence="7 10" id="KW-0326">Glycosidase</keyword>
<dbReference type="Proteomes" id="UP000800039">
    <property type="component" value="Unassembled WGS sequence"/>
</dbReference>
<keyword evidence="5" id="KW-0146">Chitin degradation</keyword>
<evidence type="ECO:0000256" key="5">
    <source>
        <dbReference type="ARBA" id="ARBA00023024"/>
    </source>
</evidence>
<evidence type="ECO:0000256" key="8">
    <source>
        <dbReference type="ARBA" id="ARBA00023326"/>
    </source>
</evidence>
<comment type="caution">
    <text evidence="12">The sequence shown here is derived from an EMBL/GenBank/DDBJ whole genome shotgun (WGS) entry which is preliminary data.</text>
</comment>
<dbReference type="InterPro" id="IPR001579">
    <property type="entry name" value="Glyco_hydro_18_chit_AS"/>
</dbReference>
<dbReference type="GeneID" id="63853333"/>
<dbReference type="InterPro" id="IPR017853">
    <property type="entry name" value="GH"/>
</dbReference>
<evidence type="ECO:0000256" key="6">
    <source>
        <dbReference type="ARBA" id="ARBA00023277"/>
    </source>
</evidence>
<dbReference type="OrthoDB" id="6020543at2759"/>
<keyword evidence="4 10" id="KW-0378">Hydrolase</keyword>
<protein>
    <recommendedName>
        <fullName evidence="2">chitinase</fullName>
        <ecNumber evidence="2">3.2.1.14</ecNumber>
    </recommendedName>
</protein>
<proteinExistence type="inferred from homology"/>
<keyword evidence="13" id="KW-1185">Reference proteome</keyword>
<dbReference type="InterPro" id="IPR045321">
    <property type="entry name" value="Cts1-like"/>
</dbReference>
<dbReference type="PANTHER" id="PTHR45708:SF49">
    <property type="entry name" value="ENDOCHITINASE"/>
    <property type="match status" value="1"/>
</dbReference>
<dbReference type="RefSeq" id="XP_040789301.1">
    <property type="nucleotide sequence ID" value="XM_040936082.1"/>
</dbReference>
<dbReference type="GO" id="GO:0008061">
    <property type="term" value="F:chitin binding"/>
    <property type="evidence" value="ECO:0007669"/>
    <property type="project" value="UniProtKB-KW"/>
</dbReference>
<feature type="domain" description="GH18" evidence="11">
    <location>
        <begin position="52"/>
        <end position="347"/>
    </location>
</feature>
<dbReference type="PROSITE" id="PS01095">
    <property type="entry name" value="GH18_1"/>
    <property type="match status" value="1"/>
</dbReference>